<proteinExistence type="predicted"/>
<dbReference type="AlphaFoldDB" id="A0A8I2B741"/>
<accession>A0A8I2B741</accession>
<name>A0A8I2B741_PLESH</name>
<comment type="caution">
    <text evidence="1">The sequence shown here is derived from an EMBL/GenBank/DDBJ whole genome shotgun (WGS) entry which is preliminary data.</text>
</comment>
<protein>
    <submittedName>
        <fullName evidence="1">Uncharacterized protein</fullName>
    </submittedName>
</protein>
<reference evidence="1" key="1">
    <citation type="submission" date="2021-03" db="EMBL/GenBank/DDBJ databases">
        <title>Plesiomonas shigelloides zfcc0051, isolated from zebrafish feces.</title>
        <authorList>
            <person name="Vanderhoek Z."/>
            <person name="Gaulke C."/>
        </authorList>
    </citation>
    <scope>NUCLEOTIDE SEQUENCE</scope>
    <source>
        <strain evidence="1">Zfcc0051</strain>
    </source>
</reference>
<evidence type="ECO:0000313" key="1">
    <source>
        <dbReference type="EMBL" id="MBO1109797.1"/>
    </source>
</evidence>
<evidence type="ECO:0000313" key="2">
    <source>
        <dbReference type="Proteomes" id="UP000664658"/>
    </source>
</evidence>
<sequence length="76" mass="8838">MIDYKTIAESNSFIVLDKYTKEWHVAENYQSESDLENELIQTTMVSTSKLRLILHTSECHFSAACLARQPFCEHKL</sequence>
<dbReference type="Gene3D" id="3.90.1570.50">
    <property type="match status" value="1"/>
</dbReference>
<gene>
    <name evidence="1" type="ORF">J2R62_16595</name>
</gene>
<dbReference type="Proteomes" id="UP000664658">
    <property type="component" value="Unassembled WGS sequence"/>
</dbReference>
<organism evidence="1 2">
    <name type="scientific">Plesiomonas shigelloides</name>
    <name type="common">Aeromonas shigelloides</name>
    <dbReference type="NCBI Taxonomy" id="703"/>
    <lineage>
        <taxon>Bacteria</taxon>
        <taxon>Pseudomonadati</taxon>
        <taxon>Pseudomonadota</taxon>
        <taxon>Gammaproteobacteria</taxon>
        <taxon>Enterobacterales</taxon>
        <taxon>Enterobacteriaceae</taxon>
        <taxon>Plesiomonas</taxon>
    </lineage>
</organism>
<dbReference type="EMBL" id="JAFNAA010000032">
    <property type="protein sequence ID" value="MBO1109797.1"/>
    <property type="molecule type" value="Genomic_DNA"/>
</dbReference>